<evidence type="ECO:0000313" key="3">
    <source>
        <dbReference type="Proteomes" id="UP000803884"/>
    </source>
</evidence>
<protein>
    <recommendedName>
        <fullName evidence="1">N-acetyltransferase domain-containing protein</fullName>
    </recommendedName>
</protein>
<dbReference type="PANTHER" id="PTHR42791:SF16">
    <property type="entry name" value="N-ACETYLTRANSFERASE DOMAIN-CONTAINING PROTEIN"/>
    <property type="match status" value="1"/>
</dbReference>
<comment type="caution">
    <text evidence="2">The sequence shown here is derived from an EMBL/GenBank/DDBJ whole genome shotgun (WGS) entry which is preliminary data.</text>
</comment>
<dbReference type="Gene3D" id="3.40.630.30">
    <property type="match status" value="1"/>
</dbReference>
<accession>A0AB34KX27</accession>
<dbReference type="CDD" id="cd04301">
    <property type="entry name" value="NAT_SF"/>
    <property type="match status" value="1"/>
</dbReference>
<gene>
    <name evidence="2" type="ORF">WHR41_02957</name>
</gene>
<dbReference type="InterPro" id="IPR016181">
    <property type="entry name" value="Acyl_CoA_acyltransferase"/>
</dbReference>
<dbReference type="PANTHER" id="PTHR42791">
    <property type="entry name" value="GNAT FAMILY ACETYLTRANSFERASE"/>
    <property type="match status" value="1"/>
</dbReference>
<feature type="domain" description="N-acetyltransferase" evidence="1">
    <location>
        <begin position="74"/>
        <end position="226"/>
    </location>
</feature>
<proteinExistence type="predicted"/>
<dbReference type="Pfam" id="PF00583">
    <property type="entry name" value="Acetyltransf_1"/>
    <property type="match status" value="1"/>
</dbReference>
<dbReference type="EMBL" id="JAAQHG020000007">
    <property type="protein sequence ID" value="KAL1588446.1"/>
    <property type="molecule type" value="Genomic_DNA"/>
</dbReference>
<dbReference type="Proteomes" id="UP000803884">
    <property type="component" value="Unassembled WGS sequence"/>
</dbReference>
<dbReference type="AlphaFoldDB" id="A0AB34KX27"/>
<dbReference type="InterPro" id="IPR000182">
    <property type="entry name" value="GNAT_dom"/>
</dbReference>
<organism evidence="2 3">
    <name type="scientific">Cladosporium halotolerans</name>
    <dbReference type="NCBI Taxonomy" id="1052096"/>
    <lineage>
        <taxon>Eukaryota</taxon>
        <taxon>Fungi</taxon>
        <taxon>Dikarya</taxon>
        <taxon>Ascomycota</taxon>
        <taxon>Pezizomycotina</taxon>
        <taxon>Dothideomycetes</taxon>
        <taxon>Dothideomycetidae</taxon>
        <taxon>Cladosporiales</taxon>
        <taxon>Cladosporiaceae</taxon>
        <taxon>Cladosporium</taxon>
    </lineage>
</organism>
<dbReference type="InterPro" id="IPR052523">
    <property type="entry name" value="Trichothecene_AcTrans"/>
</dbReference>
<evidence type="ECO:0000313" key="2">
    <source>
        <dbReference type="EMBL" id="KAL1588446.1"/>
    </source>
</evidence>
<sequence length="247" mass="27459">MPTRPLTHPDLLPASHLLAAAFHADPMFGAFVHPHRDAHPQDVHLYWLRFLREALYTPNEHLVVTYLEPCQSDPEQREETVTGLAHWIRNTSAPPQPSWASRAALFAVQKYNAAEEYFYPNRALCPQNDALISQGVPFFAHHWSGSRADSWHLSLLGVDPPYGKRGFGRELVSWGMERARGEGVSCSVISVRGQEGFYGKCGFDCVLGGTGDEGGEANVWRAAGLESMPVMVKDWGEVVGVKKYGEE</sequence>
<keyword evidence="3" id="KW-1185">Reference proteome</keyword>
<evidence type="ECO:0000259" key="1">
    <source>
        <dbReference type="PROSITE" id="PS51186"/>
    </source>
</evidence>
<name>A0AB34KX27_9PEZI</name>
<dbReference type="SUPFAM" id="SSF55729">
    <property type="entry name" value="Acyl-CoA N-acyltransferases (Nat)"/>
    <property type="match status" value="1"/>
</dbReference>
<reference evidence="2 3" key="1">
    <citation type="journal article" date="2020" name="Microbiol. Resour. Announc.">
        <title>Draft Genome Sequence of a Cladosporium Species Isolated from the Mesophotic Ascidian Didemnum maculosum.</title>
        <authorList>
            <person name="Gioti A."/>
            <person name="Siaperas R."/>
            <person name="Nikolaivits E."/>
            <person name="Le Goff G."/>
            <person name="Ouazzani J."/>
            <person name="Kotoulas G."/>
            <person name="Topakas E."/>
        </authorList>
    </citation>
    <scope>NUCLEOTIDE SEQUENCE [LARGE SCALE GENOMIC DNA]</scope>
    <source>
        <strain evidence="2 3">TM138-S3</strain>
    </source>
</reference>
<dbReference type="GeneID" id="96004401"/>
<dbReference type="RefSeq" id="XP_069231551.1">
    <property type="nucleotide sequence ID" value="XM_069371563.1"/>
</dbReference>
<dbReference type="PROSITE" id="PS51186">
    <property type="entry name" value="GNAT"/>
    <property type="match status" value="1"/>
</dbReference>
<dbReference type="GO" id="GO:0016747">
    <property type="term" value="F:acyltransferase activity, transferring groups other than amino-acyl groups"/>
    <property type="evidence" value="ECO:0007669"/>
    <property type="project" value="InterPro"/>
</dbReference>